<gene>
    <name evidence="3 5" type="ORF">BDZ99DRAFT_570295</name>
</gene>
<dbReference type="PANTHER" id="PTHR47256">
    <property type="entry name" value="ZN(II)2CYS6 TRANSCRIPTION FACTOR (EUROFUNG)-RELATED"/>
    <property type="match status" value="1"/>
</dbReference>
<feature type="domain" description="Zn(2)-C6 fungal-type" evidence="2">
    <location>
        <begin position="53"/>
        <end position="83"/>
    </location>
</feature>
<dbReference type="SMART" id="SM00066">
    <property type="entry name" value="GAL4"/>
    <property type="match status" value="1"/>
</dbReference>
<evidence type="ECO:0000313" key="5">
    <source>
        <dbReference type="RefSeq" id="XP_033577984.1"/>
    </source>
</evidence>
<accession>A0A6A6YQF9</accession>
<proteinExistence type="predicted"/>
<dbReference type="InterPro" id="IPR036864">
    <property type="entry name" value="Zn2-C6_fun-type_DNA-bd_sf"/>
</dbReference>
<dbReference type="Pfam" id="PF00172">
    <property type="entry name" value="Zn_clus"/>
    <property type="match status" value="1"/>
</dbReference>
<dbReference type="GeneID" id="54468868"/>
<dbReference type="OrthoDB" id="2328572at2759"/>
<dbReference type="CDD" id="cd00067">
    <property type="entry name" value="GAL4"/>
    <property type="match status" value="1"/>
</dbReference>
<dbReference type="InterPro" id="IPR053187">
    <property type="entry name" value="Notoamide_regulator"/>
</dbReference>
<evidence type="ECO:0000313" key="4">
    <source>
        <dbReference type="Proteomes" id="UP000504636"/>
    </source>
</evidence>
<dbReference type="Gene3D" id="4.10.240.10">
    <property type="entry name" value="Zn(2)-C6 fungal-type DNA-binding domain"/>
    <property type="match status" value="1"/>
</dbReference>
<sequence>MAPTRVKLLLKGHNHPSDAIPAATTETELKHPKPAVISGRVTKSSKKSQVPIACSCCRQAKARCSGDRPTCTRCAKSGLSCEYFGNAGETREGALKRQLAEANEKIRLLESKPAAKMEDLWGYFKGLTSTDHCLTVRCSSSFEDFVSMIEAAKHLKELKEE</sequence>
<dbReference type="GO" id="GO:0000981">
    <property type="term" value="F:DNA-binding transcription factor activity, RNA polymerase II-specific"/>
    <property type="evidence" value="ECO:0007669"/>
    <property type="project" value="InterPro"/>
</dbReference>
<dbReference type="GO" id="GO:0008270">
    <property type="term" value="F:zinc ion binding"/>
    <property type="evidence" value="ECO:0007669"/>
    <property type="project" value="InterPro"/>
</dbReference>
<dbReference type="EMBL" id="MU003699">
    <property type="protein sequence ID" value="KAF2811020.1"/>
    <property type="molecule type" value="Genomic_DNA"/>
</dbReference>
<dbReference type="InterPro" id="IPR001138">
    <property type="entry name" value="Zn2Cys6_DnaBD"/>
</dbReference>
<evidence type="ECO:0000259" key="2">
    <source>
        <dbReference type="PROSITE" id="PS50048"/>
    </source>
</evidence>
<dbReference type="Proteomes" id="UP000504636">
    <property type="component" value="Unplaced"/>
</dbReference>
<evidence type="ECO:0000313" key="3">
    <source>
        <dbReference type="EMBL" id="KAF2811020.1"/>
    </source>
</evidence>
<dbReference type="AlphaFoldDB" id="A0A6A6YQF9"/>
<reference evidence="5" key="3">
    <citation type="submission" date="2025-04" db="UniProtKB">
        <authorList>
            <consortium name="RefSeq"/>
        </authorList>
    </citation>
    <scope>IDENTIFICATION</scope>
    <source>
        <strain evidence="5">CBS 304.34</strain>
    </source>
</reference>
<evidence type="ECO:0000256" key="1">
    <source>
        <dbReference type="ARBA" id="ARBA00023242"/>
    </source>
</evidence>
<keyword evidence="1" id="KW-0539">Nucleus</keyword>
<protein>
    <recommendedName>
        <fullName evidence="2">Zn(2)-C6 fungal-type domain-containing protein</fullName>
    </recommendedName>
</protein>
<dbReference type="PANTHER" id="PTHR47256:SF1">
    <property type="entry name" value="ZN(II)2CYS6 TRANSCRIPTION FACTOR (EUROFUNG)"/>
    <property type="match status" value="1"/>
</dbReference>
<dbReference type="SUPFAM" id="SSF57701">
    <property type="entry name" value="Zn2/Cys6 DNA-binding domain"/>
    <property type="match status" value="1"/>
</dbReference>
<keyword evidence="4" id="KW-1185">Reference proteome</keyword>
<organism evidence="3">
    <name type="scientific">Mytilinidion resinicola</name>
    <dbReference type="NCBI Taxonomy" id="574789"/>
    <lineage>
        <taxon>Eukaryota</taxon>
        <taxon>Fungi</taxon>
        <taxon>Dikarya</taxon>
        <taxon>Ascomycota</taxon>
        <taxon>Pezizomycotina</taxon>
        <taxon>Dothideomycetes</taxon>
        <taxon>Pleosporomycetidae</taxon>
        <taxon>Mytilinidiales</taxon>
        <taxon>Mytilinidiaceae</taxon>
        <taxon>Mytilinidion</taxon>
    </lineage>
</organism>
<dbReference type="PROSITE" id="PS00463">
    <property type="entry name" value="ZN2_CY6_FUNGAL_1"/>
    <property type="match status" value="1"/>
</dbReference>
<reference evidence="3 5" key="1">
    <citation type="journal article" date="2020" name="Stud. Mycol.">
        <title>101 Dothideomycetes genomes: a test case for predicting lifestyles and emergence of pathogens.</title>
        <authorList>
            <person name="Haridas S."/>
            <person name="Albert R."/>
            <person name="Binder M."/>
            <person name="Bloem J."/>
            <person name="Labutti K."/>
            <person name="Salamov A."/>
            <person name="Andreopoulos B."/>
            <person name="Baker S."/>
            <person name="Barry K."/>
            <person name="Bills G."/>
            <person name="Bluhm B."/>
            <person name="Cannon C."/>
            <person name="Castanera R."/>
            <person name="Culley D."/>
            <person name="Daum C."/>
            <person name="Ezra D."/>
            <person name="Gonzalez J."/>
            <person name="Henrissat B."/>
            <person name="Kuo A."/>
            <person name="Liang C."/>
            <person name="Lipzen A."/>
            <person name="Lutzoni F."/>
            <person name="Magnuson J."/>
            <person name="Mondo S."/>
            <person name="Nolan M."/>
            <person name="Ohm R."/>
            <person name="Pangilinan J."/>
            <person name="Park H.-J."/>
            <person name="Ramirez L."/>
            <person name="Alfaro M."/>
            <person name="Sun H."/>
            <person name="Tritt A."/>
            <person name="Yoshinaga Y."/>
            <person name="Zwiers L.-H."/>
            <person name="Turgeon B."/>
            <person name="Goodwin S."/>
            <person name="Spatafora J."/>
            <person name="Crous P."/>
            <person name="Grigoriev I."/>
        </authorList>
    </citation>
    <scope>NUCLEOTIDE SEQUENCE</scope>
    <source>
        <strain evidence="3 5">CBS 304.34</strain>
    </source>
</reference>
<name>A0A6A6YQF9_9PEZI</name>
<dbReference type="PROSITE" id="PS50048">
    <property type="entry name" value="ZN2_CY6_FUNGAL_2"/>
    <property type="match status" value="1"/>
</dbReference>
<dbReference type="RefSeq" id="XP_033577984.1">
    <property type="nucleotide sequence ID" value="XM_033727975.1"/>
</dbReference>
<reference evidence="5" key="2">
    <citation type="submission" date="2020-04" db="EMBL/GenBank/DDBJ databases">
        <authorList>
            <consortium name="NCBI Genome Project"/>
        </authorList>
    </citation>
    <scope>NUCLEOTIDE SEQUENCE</scope>
    <source>
        <strain evidence="5">CBS 304.34</strain>
    </source>
</reference>